<dbReference type="Proteomes" id="UP000887579">
    <property type="component" value="Unplaced"/>
</dbReference>
<proteinExistence type="predicted"/>
<sequence length="405" mass="46155">MLKTDGDFLLRITEPNPGQPRSLVVSVCDPRDNPRHFVIQTDGGLCFIEPHQKHPDVINLVRAYHRITLGGTVLLKTPIHRQSWELNHDDIECTKKIGEGAFGEVSLGRLNVKGEKIEVAIKLAKLESLTKEQIKEIMLEARLMRMFDHPNVVKLYGVAAGQEPLMLVMELADKGALDSYLQKNTLSNEKKIEMCAQASYGVEYLHHMNVLHCDIAARNCLYGNGKVKISDFGLTREGQTYEMLPTKRVPIRWLAPETMVYYIYNQKTDIYSFGILCWEIWHNGNEPYPGMTIAEVHSKVKEGFRMILPPNIPNNVRIVILNCWGLPDKRWSANEVAKKFEEISGLKMPEYVTLEEKKKQQQQLLTTTSNGPSKRKKSKTSRESRDSVEQQEGDEKPQRNKNSAG</sequence>
<organism evidence="1 2">
    <name type="scientific">Panagrolaimus sp. ES5</name>
    <dbReference type="NCBI Taxonomy" id="591445"/>
    <lineage>
        <taxon>Eukaryota</taxon>
        <taxon>Metazoa</taxon>
        <taxon>Ecdysozoa</taxon>
        <taxon>Nematoda</taxon>
        <taxon>Chromadorea</taxon>
        <taxon>Rhabditida</taxon>
        <taxon>Tylenchina</taxon>
        <taxon>Panagrolaimomorpha</taxon>
        <taxon>Panagrolaimoidea</taxon>
        <taxon>Panagrolaimidae</taxon>
        <taxon>Panagrolaimus</taxon>
    </lineage>
</organism>
<dbReference type="WBParaSite" id="ES5_v2.g20302.t1">
    <property type="protein sequence ID" value="ES5_v2.g20302.t1"/>
    <property type="gene ID" value="ES5_v2.g20302"/>
</dbReference>
<evidence type="ECO:0000313" key="2">
    <source>
        <dbReference type="WBParaSite" id="ES5_v2.g20302.t1"/>
    </source>
</evidence>
<evidence type="ECO:0000313" key="1">
    <source>
        <dbReference type="Proteomes" id="UP000887579"/>
    </source>
</evidence>
<reference evidence="2" key="1">
    <citation type="submission" date="2022-11" db="UniProtKB">
        <authorList>
            <consortium name="WormBaseParasite"/>
        </authorList>
    </citation>
    <scope>IDENTIFICATION</scope>
</reference>
<name>A0AC34FSF4_9BILA</name>
<accession>A0AC34FSF4</accession>
<protein>
    <submittedName>
        <fullName evidence="2">Tyrosine-protein kinase</fullName>
    </submittedName>
</protein>